<comment type="caution">
    <text evidence="2">The sequence shown here is derived from an EMBL/GenBank/DDBJ whole genome shotgun (WGS) entry which is preliminary data.</text>
</comment>
<feature type="transmembrane region" description="Helical" evidence="1">
    <location>
        <begin position="42"/>
        <end position="62"/>
    </location>
</feature>
<name>A0A5D0CUF6_9BACL</name>
<dbReference type="EMBL" id="VSDO01000002">
    <property type="protein sequence ID" value="TYA13561.1"/>
    <property type="molecule type" value="Genomic_DNA"/>
</dbReference>
<evidence type="ECO:0000313" key="3">
    <source>
        <dbReference type="Proteomes" id="UP000325218"/>
    </source>
</evidence>
<dbReference type="AlphaFoldDB" id="A0A5D0CUF6"/>
<keyword evidence="1" id="KW-0812">Transmembrane</keyword>
<sequence length="76" mass="8734">MLYWIRHTRVAHALAVVLSSVLLTGMELILVALGTLRYGKGWNVGWTTLSYILALALVYGYYRLHERFFTSRYGNP</sequence>
<keyword evidence="3" id="KW-1185">Reference proteome</keyword>
<dbReference type="Proteomes" id="UP000325218">
    <property type="component" value="Unassembled WGS sequence"/>
</dbReference>
<gene>
    <name evidence="2" type="ORF">FRY98_13025</name>
</gene>
<dbReference type="RefSeq" id="WP_148452356.1">
    <property type="nucleotide sequence ID" value="NZ_VSDO01000002.1"/>
</dbReference>
<evidence type="ECO:0000256" key="1">
    <source>
        <dbReference type="SAM" id="Phobius"/>
    </source>
</evidence>
<keyword evidence="1" id="KW-0472">Membrane</keyword>
<reference evidence="2 3" key="1">
    <citation type="submission" date="2019-08" db="EMBL/GenBank/DDBJ databases">
        <title>Genome sequencing of Paenibacillus faecis DSM 23593(T).</title>
        <authorList>
            <person name="Kook J.-K."/>
            <person name="Park S.-N."/>
            <person name="Lim Y.K."/>
        </authorList>
    </citation>
    <scope>NUCLEOTIDE SEQUENCE [LARGE SCALE GENOMIC DNA]</scope>
    <source>
        <strain evidence="2 3">DSM 23593</strain>
    </source>
</reference>
<keyword evidence="1" id="KW-1133">Transmembrane helix</keyword>
<feature type="transmembrane region" description="Helical" evidence="1">
    <location>
        <begin position="12"/>
        <end position="36"/>
    </location>
</feature>
<accession>A0A5D0CUF6</accession>
<dbReference type="OrthoDB" id="1913203at2"/>
<organism evidence="2 3">
    <name type="scientific">Paenibacillus faecis</name>
    <dbReference type="NCBI Taxonomy" id="862114"/>
    <lineage>
        <taxon>Bacteria</taxon>
        <taxon>Bacillati</taxon>
        <taxon>Bacillota</taxon>
        <taxon>Bacilli</taxon>
        <taxon>Bacillales</taxon>
        <taxon>Paenibacillaceae</taxon>
        <taxon>Paenibacillus</taxon>
    </lineage>
</organism>
<protein>
    <submittedName>
        <fullName evidence="2">Uncharacterized protein</fullName>
    </submittedName>
</protein>
<evidence type="ECO:0000313" key="2">
    <source>
        <dbReference type="EMBL" id="TYA13561.1"/>
    </source>
</evidence>
<proteinExistence type="predicted"/>